<evidence type="ECO:0000313" key="2">
    <source>
        <dbReference type="Proteomes" id="UP000242287"/>
    </source>
</evidence>
<keyword evidence="2" id="KW-1185">Reference proteome</keyword>
<organism evidence="1 2">
    <name type="scientific">Amanita thiersii Skay4041</name>
    <dbReference type="NCBI Taxonomy" id="703135"/>
    <lineage>
        <taxon>Eukaryota</taxon>
        <taxon>Fungi</taxon>
        <taxon>Dikarya</taxon>
        <taxon>Basidiomycota</taxon>
        <taxon>Agaricomycotina</taxon>
        <taxon>Agaricomycetes</taxon>
        <taxon>Agaricomycetidae</taxon>
        <taxon>Agaricales</taxon>
        <taxon>Pluteineae</taxon>
        <taxon>Amanitaceae</taxon>
        <taxon>Amanita</taxon>
    </lineage>
</organism>
<dbReference type="EMBL" id="KZ301979">
    <property type="protein sequence ID" value="PFH52480.1"/>
    <property type="molecule type" value="Genomic_DNA"/>
</dbReference>
<dbReference type="Proteomes" id="UP000242287">
    <property type="component" value="Unassembled WGS sequence"/>
</dbReference>
<protein>
    <submittedName>
        <fullName evidence="1">Uncharacterized protein</fullName>
    </submittedName>
</protein>
<proteinExistence type="predicted"/>
<gene>
    <name evidence="1" type="ORF">AMATHDRAFT_57108</name>
</gene>
<dbReference type="AlphaFoldDB" id="A0A2A9NXD5"/>
<evidence type="ECO:0000313" key="1">
    <source>
        <dbReference type="EMBL" id="PFH52480.1"/>
    </source>
</evidence>
<name>A0A2A9NXD5_9AGAR</name>
<accession>A0A2A9NXD5</accession>
<reference evidence="1 2" key="1">
    <citation type="submission" date="2014-02" db="EMBL/GenBank/DDBJ databases">
        <title>Transposable element dynamics among asymbiotic and ectomycorrhizal Amanita fungi.</title>
        <authorList>
            <consortium name="DOE Joint Genome Institute"/>
            <person name="Hess J."/>
            <person name="Skrede I."/>
            <person name="Wolfe B."/>
            <person name="LaButti K."/>
            <person name="Ohm R.A."/>
            <person name="Grigoriev I.V."/>
            <person name="Pringle A."/>
        </authorList>
    </citation>
    <scope>NUCLEOTIDE SEQUENCE [LARGE SCALE GENOMIC DNA]</scope>
    <source>
        <strain evidence="1 2">SKay4041</strain>
    </source>
</reference>
<sequence>MAQFNNPSDRDVAVLDSRLLSANRGNRDESWPFFPVEQEGQLTLAHKSLQTPLNICGAPQCHDCYMQQTRTIRLHHHGS</sequence>